<protein>
    <recommendedName>
        <fullName evidence="6">DUF559 domain-containing protein</fullName>
    </recommendedName>
</protein>
<keyword evidence="3" id="KW-0418">Kinase</keyword>
<dbReference type="InterPro" id="IPR007666">
    <property type="entry name" value="ADP_PFK/GK"/>
</dbReference>
<evidence type="ECO:0000256" key="1">
    <source>
        <dbReference type="ARBA" id="ARBA00022679"/>
    </source>
</evidence>
<evidence type="ECO:0000313" key="5">
    <source>
        <dbReference type="EMBL" id="GAH70154.1"/>
    </source>
</evidence>
<evidence type="ECO:0000256" key="2">
    <source>
        <dbReference type="ARBA" id="ARBA00022723"/>
    </source>
</evidence>
<dbReference type="PROSITE" id="PS51255">
    <property type="entry name" value="ADPK"/>
    <property type="match status" value="1"/>
</dbReference>
<dbReference type="GO" id="GO:0016301">
    <property type="term" value="F:kinase activity"/>
    <property type="evidence" value="ECO:0007669"/>
    <property type="project" value="UniProtKB-KW"/>
</dbReference>
<feature type="non-terminal residue" evidence="5">
    <location>
        <position position="1"/>
    </location>
</feature>
<evidence type="ECO:0000256" key="4">
    <source>
        <dbReference type="ARBA" id="ARBA00022842"/>
    </source>
</evidence>
<keyword evidence="4" id="KW-0460">Magnesium</keyword>
<dbReference type="Gene3D" id="3.40.960.10">
    <property type="entry name" value="VSR Endonuclease"/>
    <property type="match status" value="1"/>
</dbReference>
<comment type="caution">
    <text evidence="5">The sequence shown here is derived from an EMBL/GenBank/DDBJ whole genome shotgun (WGS) entry which is preliminary data.</text>
</comment>
<dbReference type="GO" id="GO:0005975">
    <property type="term" value="P:carbohydrate metabolic process"/>
    <property type="evidence" value="ECO:0007669"/>
    <property type="project" value="InterPro"/>
</dbReference>
<dbReference type="GO" id="GO:0046872">
    <property type="term" value="F:metal ion binding"/>
    <property type="evidence" value="ECO:0007669"/>
    <property type="project" value="UniProtKB-KW"/>
</dbReference>
<gene>
    <name evidence="5" type="ORF">S03H2_47232</name>
</gene>
<reference evidence="5" key="1">
    <citation type="journal article" date="2014" name="Front. Microbiol.">
        <title>High frequency of phylogenetically diverse reductive dehalogenase-homologous genes in deep subseafloor sedimentary metagenomes.</title>
        <authorList>
            <person name="Kawai M."/>
            <person name="Futagami T."/>
            <person name="Toyoda A."/>
            <person name="Takaki Y."/>
            <person name="Nishi S."/>
            <person name="Hori S."/>
            <person name="Arai W."/>
            <person name="Tsubouchi T."/>
            <person name="Morono Y."/>
            <person name="Uchiyama I."/>
            <person name="Ito T."/>
            <person name="Fujiyama A."/>
            <person name="Inagaki F."/>
            <person name="Takami H."/>
        </authorList>
    </citation>
    <scope>NUCLEOTIDE SEQUENCE</scope>
    <source>
        <strain evidence="5">Expedition CK06-06</strain>
    </source>
</reference>
<accession>X1IVM1</accession>
<organism evidence="5">
    <name type="scientific">marine sediment metagenome</name>
    <dbReference type="NCBI Taxonomy" id="412755"/>
    <lineage>
        <taxon>unclassified sequences</taxon>
        <taxon>metagenomes</taxon>
        <taxon>ecological metagenomes</taxon>
    </lineage>
</organism>
<keyword evidence="2" id="KW-0479">Metal-binding</keyword>
<dbReference type="GO" id="GO:0016773">
    <property type="term" value="F:phosphotransferase activity, alcohol group as acceptor"/>
    <property type="evidence" value="ECO:0007669"/>
    <property type="project" value="InterPro"/>
</dbReference>
<evidence type="ECO:0008006" key="6">
    <source>
        <dbReference type="Google" id="ProtNLM"/>
    </source>
</evidence>
<proteinExistence type="predicted"/>
<sequence>GVTLPVDAFYPTFKLVLEFREGQHYGDRFAFRDNRITATGEMRKEQRQKYDKKREEILPANGIKLLIIYDYEITGNTEDDLKLVKQRLKNM</sequence>
<dbReference type="AlphaFoldDB" id="X1IVM1"/>
<keyword evidence="1" id="KW-0808">Transferase</keyword>
<dbReference type="EMBL" id="BARU01029721">
    <property type="protein sequence ID" value="GAH70154.1"/>
    <property type="molecule type" value="Genomic_DNA"/>
</dbReference>
<evidence type="ECO:0000256" key="3">
    <source>
        <dbReference type="ARBA" id="ARBA00022777"/>
    </source>
</evidence>
<name>X1IVM1_9ZZZZ</name>